<evidence type="ECO:0000313" key="15">
    <source>
        <dbReference type="EMBL" id="GAC67054.1"/>
    </source>
</evidence>
<dbReference type="EC" id="3.5.4.9" evidence="12"/>
<evidence type="ECO:0000313" key="16">
    <source>
        <dbReference type="Proteomes" id="UP000011666"/>
    </source>
</evidence>
<dbReference type="STRING" id="1223545.GS4_05_02670"/>
<organism evidence="15 16">
    <name type="scientific">Gordonia soli NBRC 108243</name>
    <dbReference type="NCBI Taxonomy" id="1223545"/>
    <lineage>
        <taxon>Bacteria</taxon>
        <taxon>Bacillati</taxon>
        <taxon>Actinomycetota</taxon>
        <taxon>Actinomycetes</taxon>
        <taxon>Mycobacteriales</taxon>
        <taxon>Gordoniaceae</taxon>
        <taxon>Gordonia</taxon>
    </lineage>
</organism>
<dbReference type="Pfam" id="PF00763">
    <property type="entry name" value="THF_DHG_CYH"/>
    <property type="match status" value="1"/>
</dbReference>
<evidence type="ECO:0000256" key="2">
    <source>
        <dbReference type="ARBA" id="ARBA00011738"/>
    </source>
</evidence>
<keyword evidence="6 12" id="KW-0378">Hydrolase</keyword>
<dbReference type="PANTHER" id="PTHR48099">
    <property type="entry name" value="C-1-TETRAHYDROFOLATE SYNTHASE, CYTOPLASMIC-RELATED"/>
    <property type="match status" value="1"/>
</dbReference>
<feature type="domain" description="Tetrahydrofolate dehydrogenase/cyclohydrolase NAD(P)-binding" evidence="14">
    <location>
        <begin position="140"/>
        <end position="277"/>
    </location>
</feature>
<dbReference type="GO" id="GO:0005829">
    <property type="term" value="C:cytosol"/>
    <property type="evidence" value="ECO:0007669"/>
    <property type="project" value="TreeGrafter"/>
</dbReference>
<dbReference type="InterPro" id="IPR020631">
    <property type="entry name" value="THF_DH/CycHdrlase_NAD-bd_dom"/>
</dbReference>
<proteinExistence type="inferred from homology"/>
<dbReference type="PRINTS" id="PR00085">
    <property type="entry name" value="THFDHDRGNASE"/>
</dbReference>
<comment type="similarity">
    <text evidence="12">Belongs to the tetrahydrofolate dehydrogenase/cyclohydrolase family.</text>
</comment>
<dbReference type="GO" id="GO:0004477">
    <property type="term" value="F:methenyltetrahydrofolate cyclohydrolase activity"/>
    <property type="evidence" value="ECO:0007669"/>
    <property type="project" value="UniProtKB-UniRule"/>
</dbReference>
<gene>
    <name evidence="12 15" type="primary">folD</name>
    <name evidence="15" type="ORF">GS4_05_02670</name>
</gene>
<keyword evidence="10 12" id="KW-0486">Methionine biosynthesis</keyword>
<dbReference type="UniPathway" id="UPA00193"/>
<dbReference type="InterPro" id="IPR036291">
    <property type="entry name" value="NAD(P)-bd_dom_sf"/>
</dbReference>
<dbReference type="InterPro" id="IPR020867">
    <property type="entry name" value="THF_DH/CycHdrlase_CS"/>
</dbReference>
<comment type="function">
    <text evidence="12">Catalyzes the oxidation of 5,10-methylenetetrahydrofolate to 5,10-methenyltetrahydrofolate and then the hydrolysis of 5,10-methenyltetrahydrofolate to 10-formyltetrahydrofolate.</text>
</comment>
<evidence type="ECO:0000256" key="8">
    <source>
        <dbReference type="ARBA" id="ARBA00023002"/>
    </source>
</evidence>
<dbReference type="AlphaFoldDB" id="M0QF21"/>
<dbReference type="InterPro" id="IPR020630">
    <property type="entry name" value="THF_DH/CycHdrlase_cat_dom"/>
</dbReference>
<dbReference type="SUPFAM" id="SSF51735">
    <property type="entry name" value="NAD(P)-binding Rossmann-fold domains"/>
    <property type="match status" value="1"/>
</dbReference>
<evidence type="ECO:0000256" key="3">
    <source>
        <dbReference type="ARBA" id="ARBA00022563"/>
    </source>
</evidence>
<dbReference type="PROSITE" id="PS00767">
    <property type="entry name" value="THF_DHG_CYH_2"/>
    <property type="match status" value="1"/>
</dbReference>
<sequence length="282" mass="29347">MNAQLMDGTRLAQQLHAETRRRADAVTLNRGHRPCLATVLVGDDPASATYVRMKQRRCAENGVDSRAVTLPASSTTAEVTAAVRSLDADPMVDGILVQHPVPVPVDERAVFETISHAKDVDGVTSASLAAMALGTPTHRSCTPAGILRLLDSYAVALSGLHVVVVGRSEILGLPVGLLSLCADATVTYCHSHTQDLPTQIGRADVLIAAVGRPQLIRGEWIRAGAVVVDAGYHPGGLGDVETATAAERARLITPVPGGVGPMTIAVLISNTVDAAERGLVSA</sequence>
<keyword evidence="16" id="KW-1185">Reference proteome</keyword>
<comment type="caution">
    <text evidence="15">The sequence shown here is derived from an EMBL/GenBank/DDBJ whole genome shotgun (WGS) entry which is preliminary data.</text>
</comment>
<dbReference type="InterPro" id="IPR046346">
    <property type="entry name" value="Aminoacid_DH-like_N_sf"/>
</dbReference>
<evidence type="ECO:0000256" key="5">
    <source>
        <dbReference type="ARBA" id="ARBA00022755"/>
    </source>
</evidence>
<feature type="domain" description="Tetrahydrofolate dehydrogenase/cyclohydrolase catalytic" evidence="13">
    <location>
        <begin position="6"/>
        <end position="121"/>
    </location>
</feature>
<comment type="pathway">
    <text evidence="1 12">One-carbon metabolism; tetrahydrofolate interconversion.</text>
</comment>
<accession>M0QF21</accession>
<dbReference type="EC" id="1.5.1.5" evidence="12"/>
<dbReference type="CDD" id="cd01080">
    <property type="entry name" value="NAD_bind_m-THF_DH_Cyclohyd"/>
    <property type="match status" value="1"/>
</dbReference>
<dbReference type="Gene3D" id="3.40.50.10860">
    <property type="entry name" value="Leucine Dehydrogenase, chain A, domain 1"/>
    <property type="match status" value="1"/>
</dbReference>
<comment type="subunit">
    <text evidence="2 12">Homodimer.</text>
</comment>
<dbReference type="GO" id="GO:0000105">
    <property type="term" value="P:L-histidine biosynthetic process"/>
    <property type="evidence" value="ECO:0007669"/>
    <property type="project" value="UniProtKB-KW"/>
</dbReference>
<dbReference type="PANTHER" id="PTHR48099:SF5">
    <property type="entry name" value="C-1-TETRAHYDROFOLATE SYNTHASE, CYTOPLASMIC"/>
    <property type="match status" value="1"/>
</dbReference>
<dbReference type="Gene3D" id="3.40.50.720">
    <property type="entry name" value="NAD(P)-binding Rossmann-like Domain"/>
    <property type="match status" value="1"/>
</dbReference>
<keyword evidence="11 12" id="KW-0511">Multifunctional enzyme</keyword>
<dbReference type="EMBL" id="BANX01000005">
    <property type="protein sequence ID" value="GAC67054.1"/>
    <property type="molecule type" value="Genomic_DNA"/>
</dbReference>
<keyword evidence="7 12" id="KW-0521">NADP</keyword>
<keyword evidence="3 12" id="KW-0554">One-carbon metabolism</keyword>
<evidence type="ECO:0000256" key="1">
    <source>
        <dbReference type="ARBA" id="ARBA00004777"/>
    </source>
</evidence>
<dbReference type="GO" id="GO:0006164">
    <property type="term" value="P:purine nucleotide biosynthetic process"/>
    <property type="evidence" value="ECO:0007669"/>
    <property type="project" value="UniProtKB-KW"/>
</dbReference>
<evidence type="ECO:0000259" key="14">
    <source>
        <dbReference type="Pfam" id="PF02882"/>
    </source>
</evidence>
<evidence type="ECO:0000256" key="11">
    <source>
        <dbReference type="ARBA" id="ARBA00023268"/>
    </source>
</evidence>
<dbReference type="GO" id="GO:0004488">
    <property type="term" value="F:methylenetetrahydrofolate dehydrogenase (NADP+) activity"/>
    <property type="evidence" value="ECO:0007669"/>
    <property type="project" value="UniProtKB-UniRule"/>
</dbReference>
<keyword evidence="8 12" id="KW-0560">Oxidoreductase</keyword>
<dbReference type="GO" id="GO:0035999">
    <property type="term" value="P:tetrahydrofolate interconversion"/>
    <property type="evidence" value="ECO:0007669"/>
    <property type="project" value="UniProtKB-UniRule"/>
</dbReference>
<dbReference type="InterPro" id="IPR000672">
    <property type="entry name" value="THF_DH/CycHdrlase"/>
</dbReference>
<protein>
    <recommendedName>
        <fullName evidence="12">Bifunctional protein FolD</fullName>
    </recommendedName>
    <domain>
        <recommendedName>
            <fullName evidence="12">Methylenetetrahydrofolate dehydrogenase</fullName>
            <ecNumber evidence="12">1.5.1.5</ecNumber>
        </recommendedName>
    </domain>
    <domain>
        <recommendedName>
            <fullName evidence="12">Methenyltetrahydrofolate cyclohydrolase</fullName>
            <ecNumber evidence="12">3.5.4.9</ecNumber>
        </recommendedName>
    </domain>
</protein>
<dbReference type="eggNOG" id="COG0190">
    <property type="taxonomic scope" value="Bacteria"/>
</dbReference>
<dbReference type="SUPFAM" id="SSF53223">
    <property type="entry name" value="Aminoacid dehydrogenase-like, N-terminal domain"/>
    <property type="match status" value="1"/>
</dbReference>
<dbReference type="FunFam" id="3.40.50.10860:FF:000005">
    <property type="entry name" value="C-1-tetrahydrofolate synthase, cytoplasmic, putative"/>
    <property type="match status" value="1"/>
</dbReference>
<evidence type="ECO:0000256" key="9">
    <source>
        <dbReference type="ARBA" id="ARBA00023102"/>
    </source>
</evidence>
<evidence type="ECO:0000256" key="6">
    <source>
        <dbReference type="ARBA" id="ARBA00022801"/>
    </source>
</evidence>
<feature type="binding site" evidence="12">
    <location>
        <begin position="166"/>
        <end position="168"/>
    </location>
    <ligand>
        <name>NADP(+)</name>
        <dbReference type="ChEBI" id="CHEBI:58349"/>
    </ligand>
</feature>
<evidence type="ECO:0000256" key="12">
    <source>
        <dbReference type="HAMAP-Rule" id="MF_01576"/>
    </source>
</evidence>
<evidence type="ECO:0000256" key="10">
    <source>
        <dbReference type="ARBA" id="ARBA00023167"/>
    </source>
</evidence>
<name>M0QF21_9ACTN</name>
<keyword evidence="4 12" id="KW-0028">Amino-acid biosynthesis</keyword>
<comment type="catalytic activity">
    <reaction evidence="12">
        <text>(6R)-5,10-methenyltetrahydrofolate + H2O = (6R)-10-formyltetrahydrofolate + H(+)</text>
        <dbReference type="Rhea" id="RHEA:23700"/>
        <dbReference type="ChEBI" id="CHEBI:15377"/>
        <dbReference type="ChEBI" id="CHEBI:15378"/>
        <dbReference type="ChEBI" id="CHEBI:57455"/>
        <dbReference type="ChEBI" id="CHEBI:195366"/>
        <dbReference type="EC" id="3.5.4.9"/>
    </reaction>
</comment>
<dbReference type="HAMAP" id="MF_01576">
    <property type="entry name" value="THF_DHG_CYH"/>
    <property type="match status" value="1"/>
</dbReference>
<evidence type="ECO:0000259" key="13">
    <source>
        <dbReference type="Pfam" id="PF00763"/>
    </source>
</evidence>
<evidence type="ECO:0000256" key="7">
    <source>
        <dbReference type="ARBA" id="ARBA00022857"/>
    </source>
</evidence>
<reference evidence="15 16" key="1">
    <citation type="submission" date="2013-01" db="EMBL/GenBank/DDBJ databases">
        <title>Whole genome shotgun sequence of Gordonia soli NBRC 108243.</title>
        <authorList>
            <person name="Isaki-Nakamura S."/>
            <person name="Hosoyama A."/>
            <person name="Tsuchikane K."/>
            <person name="Ando Y."/>
            <person name="Baba S."/>
            <person name="Ohji S."/>
            <person name="Hamada M."/>
            <person name="Tamura T."/>
            <person name="Yamazoe A."/>
            <person name="Yamazaki S."/>
            <person name="Fujita N."/>
        </authorList>
    </citation>
    <scope>NUCLEOTIDE SEQUENCE [LARGE SCALE GENOMIC DNA]</scope>
    <source>
        <strain evidence="15 16">NBRC 108243</strain>
    </source>
</reference>
<keyword evidence="5 12" id="KW-0658">Purine biosynthesis</keyword>
<comment type="caution">
    <text evidence="12">Lacks conserved residue(s) required for the propagation of feature annotation.</text>
</comment>
<dbReference type="Pfam" id="PF02882">
    <property type="entry name" value="THF_DHG_CYH_C"/>
    <property type="match status" value="1"/>
</dbReference>
<dbReference type="GO" id="GO:0009086">
    <property type="term" value="P:methionine biosynthetic process"/>
    <property type="evidence" value="ECO:0007669"/>
    <property type="project" value="UniProtKB-KW"/>
</dbReference>
<evidence type="ECO:0000256" key="4">
    <source>
        <dbReference type="ARBA" id="ARBA00022605"/>
    </source>
</evidence>
<keyword evidence="9 12" id="KW-0368">Histidine biosynthesis</keyword>
<comment type="catalytic activity">
    <reaction evidence="12">
        <text>(6R)-5,10-methylene-5,6,7,8-tetrahydrofolate + NADP(+) = (6R)-5,10-methenyltetrahydrofolate + NADPH</text>
        <dbReference type="Rhea" id="RHEA:22812"/>
        <dbReference type="ChEBI" id="CHEBI:15636"/>
        <dbReference type="ChEBI" id="CHEBI:57455"/>
        <dbReference type="ChEBI" id="CHEBI:57783"/>
        <dbReference type="ChEBI" id="CHEBI:58349"/>
        <dbReference type="EC" id="1.5.1.5"/>
    </reaction>
</comment>
<dbReference type="Proteomes" id="UP000011666">
    <property type="component" value="Unassembled WGS sequence"/>
</dbReference>